<protein>
    <submittedName>
        <fullName evidence="4">GNAT superfamily N-acetyltransferase</fullName>
    </submittedName>
</protein>
<evidence type="ECO:0000313" key="4">
    <source>
        <dbReference type="EMBL" id="MBA8824693.1"/>
    </source>
</evidence>
<dbReference type="SUPFAM" id="SSF55729">
    <property type="entry name" value="Acyl-CoA N-acyltransferases (Nat)"/>
    <property type="match status" value="1"/>
</dbReference>
<dbReference type="CDD" id="cd04301">
    <property type="entry name" value="NAT_SF"/>
    <property type="match status" value="1"/>
</dbReference>
<dbReference type="PANTHER" id="PTHR43877:SF2">
    <property type="entry name" value="AMINOALKYLPHOSPHONATE N-ACETYLTRANSFERASE-RELATED"/>
    <property type="match status" value="1"/>
</dbReference>
<accession>A0A839DUG6</accession>
<evidence type="ECO:0000313" key="5">
    <source>
        <dbReference type="Proteomes" id="UP000569329"/>
    </source>
</evidence>
<dbReference type="Proteomes" id="UP000569329">
    <property type="component" value="Unassembled WGS sequence"/>
</dbReference>
<proteinExistence type="predicted"/>
<keyword evidence="2" id="KW-0012">Acyltransferase</keyword>
<dbReference type="PROSITE" id="PS51186">
    <property type="entry name" value="GNAT"/>
    <property type="match status" value="1"/>
</dbReference>
<name>A0A839DUG6_9PSEU</name>
<dbReference type="GO" id="GO:0016747">
    <property type="term" value="F:acyltransferase activity, transferring groups other than amino-acyl groups"/>
    <property type="evidence" value="ECO:0007669"/>
    <property type="project" value="InterPro"/>
</dbReference>
<evidence type="ECO:0000256" key="2">
    <source>
        <dbReference type="ARBA" id="ARBA00023315"/>
    </source>
</evidence>
<feature type="domain" description="N-acetyltransferase" evidence="3">
    <location>
        <begin position="1"/>
        <end position="86"/>
    </location>
</feature>
<keyword evidence="1 4" id="KW-0808">Transferase</keyword>
<dbReference type="EMBL" id="JACGWZ010000002">
    <property type="protein sequence ID" value="MBA8824693.1"/>
    <property type="molecule type" value="Genomic_DNA"/>
</dbReference>
<gene>
    <name evidence="4" type="ORF">FHX42_002040</name>
</gene>
<keyword evidence="5" id="KW-1185">Reference proteome</keyword>
<dbReference type="Pfam" id="PF00583">
    <property type="entry name" value="Acetyltransf_1"/>
    <property type="match status" value="1"/>
</dbReference>
<dbReference type="PANTHER" id="PTHR43877">
    <property type="entry name" value="AMINOALKYLPHOSPHONATE N-ACETYLTRANSFERASE-RELATED-RELATED"/>
    <property type="match status" value="1"/>
</dbReference>
<evidence type="ECO:0000256" key="1">
    <source>
        <dbReference type="ARBA" id="ARBA00022679"/>
    </source>
</evidence>
<sequence>MKLVEAHSAEIKRMFVRHDLRGLGGGSRLVGAAESAARELGATTVRLDTRHDLVEARALYSKHGYVETPPYSGSLYADHWFTKSLG</sequence>
<organism evidence="4 5">
    <name type="scientific">Halosaccharopolyspora lacisalsi</name>
    <dbReference type="NCBI Taxonomy" id="1000566"/>
    <lineage>
        <taxon>Bacteria</taxon>
        <taxon>Bacillati</taxon>
        <taxon>Actinomycetota</taxon>
        <taxon>Actinomycetes</taxon>
        <taxon>Pseudonocardiales</taxon>
        <taxon>Pseudonocardiaceae</taxon>
        <taxon>Halosaccharopolyspora</taxon>
    </lineage>
</organism>
<dbReference type="InterPro" id="IPR000182">
    <property type="entry name" value="GNAT_dom"/>
</dbReference>
<dbReference type="AlphaFoldDB" id="A0A839DUG6"/>
<comment type="caution">
    <text evidence="4">The sequence shown here is derived from an EMBL/GenBank/DDBJ whole genome shotgun (WGS) entry which is preliminary data.</text>
</comment>
<reference evidence="4 5" key="1">
    <citation type="submission" date="2020-07" db="EMBL/GenBank/DDBJ databases">
        <title>Sequencing the genomes of 1000 actinobacteria strains.</title>
        <authorList>
            <person name="Klenk H.-P."/>
        </authorList>
    </citation>
    <scope>NUCLEOTIDE SEQUENCE [LARGE SCALE GENOMIC DNA]</scope>
    <source>
        <strain evidence="4 5">DSM 45975</strain>
    </source>
</reference>
<evidence type="ECO:0000259" key="3">
    <source>
        <dbReference type="PROSITE" id="PS51186"/>
    </source>
</evidence>
<dbReference type="InterPro" id="IPR050832">
    <property type="entry name" value="Bact_Acetyltransf"/>
</dbReference>
<dbReference type="InterPro" id="IPR016181">
    <property type="entry name" value="Acyl_CoA_acyltransferase"/>
</dbReference>
<dbReference type="Gene3D" id="3.40.630.30">
    <property type="match status" value="1"/>
</dbReference>